<dbReference type="Proteomes" id="UP000075886">
    <property type="component" value="Unassembled WGS sequence"/>
</dbReference>
<keyword evidence="1" id="KW-1133">Transmembrane helix</keyword>
<dbReference type="AlphaFoldDB" id="A0A182QP89"/>
<proteinExistence type="predicted"/>
<keyword evidence="3" id="KW-1185">Reference proteome</keyword>
<protein>
    <submittedName>
        <fullName evidence="2">Uncharacterized protein</fullName>
    </submittedName>
</protein>
<dbReference type="EnsemblMetazoa" id="AFAF014134-RA">
    <property type="protein sequence ID" value="AFAF014134-PA"/>
    <property type="gene ID" value="AFAF014134"/>
</dbReference>
<name>A0A182QP89_9DIPT</name>
<keyword evidence="1" id="KW-0812">Transmembrane</keyword>
<sequence>MWNSDQYFRNDLILLPFCDLERYNLNETKTFEKILVISLMVFYFLIQSGYESIIISLISDVPYHPDIETLAQLKESKLSVEIGAKEFIIDYLEEQNFTMILANKAFNFSLNLFMKQSY</sequence>
<organism evidence="2 3">
    <name type="scientific">Anopheles farauti</name>
    <dbReference type="NCBI Taxonomy" id="69004"/>
    <lineage>
        <taxon>Eukaryota</taxon>
        <taxon>Metazoa</taxon>
        <taxon>Ecdysozoa</taxon>
        <taxon>Arthropoda</taxon>
        <taxon>Hexapoda</taxon>
        <taxon>Insecta</taxon>
        <taxon>Pterygota</taxon>
        <taxon>Neoptera</taxon>
        <taxon>Endopterygota</taxon>
        <taxon>Diptera</taxon>
        <taxon>Nematocera</taxon>
        <taxon>Culicoidea</taxon>
        <taxon>Culicidae</taxon>
        <taxon>Anophelinae</taxon>
        <taxon>Anopheles</taxon>
    </lineage>
</organism>
<feature type="transmembrane region" description="Helical" evidence="1">
    <location>
        <begin position="30"/>
        <end position="46"/>
    </location>
</feature>
<dbReference type="VEuPathDB" id="VectorBase:AFAF014134"/>
<evidence type="ECO:0000313" key="3">
    <source>
        <dbReference type="Proteomes" id="UP000075886"/>
    </source>
</evidence>
<accession>A0A182QP89</accession>
<keyword evidence="1" id="KW-0472">Membrane</keyword>
<evidence type="ECO:0000313" key="2">
    <source>
        <dbReference type="EnsemblMetazoa" id="AFAF014134-PA"/>
    </source>
</evidence>
<reference evidence="2" key="2">
    <citation type="submission" date="2020-05" db="UniProtKB">
        <authorList>
            <consortium name="EnsemblMetazoa"/>
        </authorList>
    </citation>
    <scope>IDENTIFICATION</scope>
    <source>
        <strain evidence="2">FAR1</strain>
    </source>
</reference>
<evidence type="ECO:0000256" key="1">
    <source>
        <dbReference type="SAM" id="Phobius"/>
    </source>
</evidence>
<dbReference type="EMBL" id="AXCN02000626">
    <property type="status" value="NOT_ANNOTATED_CDS"/>
    <property type="molecule type" value="Genomic_DNA"/>
</dbReference>
<reference evidence="3" key="1">
    <citation type="submission" date="2014-01" db="EMBL/GenBank/DDBJ databases">
        <title>The Genome Sequence of Anopheles farauti FAR1 (V2).</title>
        <authorList>
            <consortium name="The Broad Institute Genomics Platform"/>
            <person name="Neafsey D.E."/>
            <person name="Besansky N."/>
            <person name="Howell P."/>
            <person name="Walton C."/>
            <person name="Young S.K."/>
            <person name="Zeng Q."/>
            <person name="Gargeya S."/>
            <person name="Fitzgerald M."/>
            <person name="Haas B."/>
            <person name="Abouelleil A."/>
            <person name="Allen A.W."/>
            <person name="Alvarado L."/>
            <person name="Arachchi H.M."/>
            <person name="Berlin A.M."/>
            <person name="Chapman S.B."/>
            <person name="Gainer-Dewar J."/>
            <person name="Goldberg J."/>
            <person name="Griggs A."/>
            <person name="Gujja S."/>
            <person name="Hansen M."/>
            <person name="Howarth C."/>
            <person name="Imamovic A."/>
            <person name="Ireland A."/>
            <person name="Larimer J."/>
            <person name="McCowan C."/>
            <person name="Murphy C."/>
            <person name="Pearson M."/>
            <person name="Poon T.W."/>
            <person name="Priest M."/>
            <person name="Roberts A."/>
            <person name="Saif S."/>
            <person name="Shea T."/>
            <person name="Sisk P."/>
            <person name="Sykes S."/>
            <person name="Wortman J."/>
            <person name="Nusbaum C."/>
            <person name="Birren B."/>
        </authorList>
    </citation>
    <scope>NUCLEOTIDE SEQUENCE [LARGE SCALE GENOMIC DNA]</scope>
    <source>
        <strain evidence="3">FAR1</strain>
    </source>
</reference>